<feature type="coiled-coil region" evidence="11">
    <location>
        <begin position="340"/>
        <end position="398"/>
    </location>
</feature>
<dbReference type="FunFam" id="3.40.50.300:FF:000564">
    <property type="entry name" value="Structural maintenance of chromosomes 1A"/>
    <property type="match status" value="1"/>
</dbReference>
<evidence type="ECO:0000313" key="15">
    <source>
        <dbReference type="Proteomes" id="UP000700334"/>
    </source>
</evidence>
<name>A0A8J6AEJ8_GALPY</name>
<dbReference type="OrthoDB" id="413649at2759"/>
<feature type="region of interest" description="Disordered" evidence="12">
    <location>
        <begin position="1"/>
        <end position="37"/>
    </location>
</feature>
<dbReference type="InterPro" id="IPR003395">
    <property type="entry name" value="RecF/RecN/SMC_N"/>
</dbReference>
<dbReference type="Proteomes" id="UP000700334">
    <property type="component" value="Unassembled WGS sequence"/>
</dbReference>
<evidence type="ECO:0000256" key="8">
    <source>
        <dbReference type="ARBA" id="ARBA00023242"/>
    </source>
</evidence>
<dbReference type="GO" id="GO:0005654">
    <property type="term" value="C:nucleoplasm"/>
    <property type="evidence" value="ECO:0007669"/>
    <property type="project" value="UniProtKB-ARBA"/>
</dbReference>
<dbReference type="CDD" id="cd03275">
    <property type="entry name" value="ABC_SMC1_euk"/>
    <property type="match status" value="2"/>
</dbReference>
<protein>
    <submittedName>
        <fullName evidence="14">Structural maintenance of chromosomes protein 1B</fullName>
    </submittedName>
</protein>
<evidence type="ECO:0000256" key="6">
    <source>
        <dbReference type="ARBA" id="ARBA00022840"/>
    </source>
</evidence>
<evidence type="ECO:0000256" key="7">
    <source>
        <dbReference type="ARBA" id="ARBA00023054"/>
    </source>
</evidence>
<sequence length="1414" mass="163332">QAPSAGAWVRVSSQESDSSLPAPAPRPRIPSAPLPRARGVTPMMRSLALKIRFCLHSSAYLLLAWLKSCCRSLGCATSMTGFVGLPRASKYSRGKEKTTKVEKQPRNPAFEHLAAMAGFPRRRKQLRLLRNGAWRGRGSAARALFSRDLAKSFPRFSRRRGTAMGRLEVLLVENFKSWRGRQVIGPFRRFTCIIGPNGSGNWVPAPTMPRPLGPQRKSNVMDALSFVMGEKTANLRVKTIQELIHGAHVGRPVSSSASVQIVYVEDDGEEKTFARIIRGGCSEFRFGDNPVSRSTYIAELEKIGIIVKARNCLVFQGTVESISMKKPKERTQFFEEISSSGELIGEYEEKKKKLQKAEEDAQFNFNKKKNVAAERKHAKLEKEEAERYQILLEELKINKIQLQLFQLYHNEKKIHFLNTELEHVNKDLSAIKESLSHHESIVKAKKKEHGTLTRQLQQTEKELKSLEALLNQKRPQYIKAKENTSHHLKKLDEAKKSIKDSENQCSKQEDDIKALEAELADLDAAWKIFEKQIEKEMLRKGRDIELEASQLDHYKELKEQVRKKVAIMTQQLEKLQWEQKADEERLVFEKRRHGEVKETLKQIKEQIEDHKKRIEKLEEYTKTCMDCLKEKKQQEETLVGEVEKTKSRMSEVNEELNLLRSELQTAGIETQEGKRQQKRAEILEHLKRLYPDSVFGRLLDLCQPIHKKYQLAVTKLFGRYLVAIVVTTEKVAKDCIRFLKEERAEPETFLALDYLDIKPINERLREIKGCKMAIDVIKTQFPQLKKVIQFVCGNSLVCETVEEARHIAFSGPERRKTVSLDGTLFLKSGVISGGSSDLKYKARCWDEKELKKLRDRRGQLIQELKDLMKTLRKEEDLKQIQTLLQGTHIRLKYSQSELEMIKKKHLAAFYREQSQLQSELLNIESQCTMLSEGIKERQRRIEDFQEKIDQVEDDIFQHFCEEIGVENIREFEKKHVKQQQEIDQKRLEFEKQKTRLNIQIEYSHNQLKKKRNKINTLKETVQRGREDIDNLKKVEENCLQAVEELMARRQQLADALVTQNSDAERVHVQIEEERKTFLAVNKEVGKCQKEVVIIQSSLEQKRLEKHNILLDCKVQDVDIVLLSGSLDDITEVKLGTEAESTQATIDIYEKEEPIEVDYSSLSEDLKALESDKEVEDQLRVLLQQVASQEEVLLKTAAPNLRALENLQTVRDKFQESADAFEASRKEARMCRQEFEQVKKRRYDLFSQCFEHVSVSIDQIYKKLCRNNSAQAFLSPENPEEPYLEGISYNCVAPGKRFMPMDNLSGGEKCVAALALLFAVHSFRPAPFFVLDEVDAALDNTNIGKVSSYIKEQTQEHFQMIVISLKEEFYSKADALIGIYPEHDHCMFSRVLTLDLSRYPDPEGRARSKRHREPH</sequence>
<feature type="non-terminal residue" evidence="14">
    <location>
        <position position="1414"/>
    </location>
</feature>
<keyword evidence="7 11" id="KW-0175">Coiled coil</keyword>
<dbReference type="InterPro" id="IPR027417">
    <property type="entry name" value="P-loop_NTPase"/>
</dbReference>
<dbReference type="GO" id="GO:0016887">
    <property type="term" value="F:ATP hydrolysis activity"/>
    <property type="evidence" value="ECO:0007669"/>
    <property type="project" value="InterPro"/>
</dbReference>
<reference evidence="14" key="1">
    <citation type="journal article" date="2021" name="Evol. Appl.">
        <title>The genome of the Pyrenean desman and the effects of bottlenecks and inbreeding on the genomic landscape of an endangered species.</title>
        <authorList>
            <person name="Escoda L."/>
            <person name="Castresana J."/>
        </authorList>
    </citation>
    <scope>NUCLEOTIDE SEQUENCE</scope>
    <source>
        <strain evidence="14">IBE-C5619</strain>
    </source>
</reference>
<dbReference type="Gene3D" id="1.20.1060.20">
    <property type="match status" value="1"/>
</dbReference>
<dbReference type="GO" id="GO:0003677">
    <property type="term" value="F:DNA binding"/>
    <property type="evidence" value="ECO:0007669"/>
    <property type="project" value="TreeGrafter"/>
</dbReference>
<dbReference type="Gene3D" id="3.40.50.300">
    <property type="entry name" value="P-loop containing nucleotide triphosphate hydrolases"/>
    <property type="match status" value="2"/>
</dbReference>
<keyword evidence="9" id="KW-0469">Meiosis</keyword>
<evidence type="ECO:0000259" key="13">
    <source>
        <dbReference type="SMART" id="SM00968"/>
    </source>
</evidence>
<dbReference type="FunFam" id="3.40.50.300:FF:000562">
    <property type="entry name" value="Structural maintenance of chromosomes protein"/>
    <property type="match status" value="1"/>
</dbReference>
<feature type="coiled-coil region" evidence="11">
    <location>
        <begin position="442"/>
        <end position="669"/>
    </location>
</feature>
<comment type="similarity">
    <text evidence="3">Belongs to the SMC family. SMC1 subfamily.</text>
</comment>
<keyword evidence="4" id="KW-0158">Chromosome</keyword>
<dbReference type="GO" id="GO:0051321">
    <property type="term" value="P:meiotic cell cycle"/>
    <property type="evidence" value="ECO:0007669"/>
    <property type="project" value="UniProtKB-KW"/>
</dbReference>
<keyword evidence="8" id="KW-0539">Nucleus</keyword>
<dbReference type="GO" id="GO:0030893">
    <property type="term" value="C:meiotic cohesin complex"/>
    <property type="evidence" value="ECO:0007669"/>
    <property type="project" value="TreeGrafter"/>
</dbReference>
<dbReference type="Pfam" id="PF02463">
    <property type="entry name" value="SMC_N"/>
    <property type="match status" value="1"/>
</dbReference>
<evidence type="ECO:0000256" key="10">
    <source>
        <dbReference type="ARBA" id="ARBA00023306"/>
    </source>
</evidence>
<dbReference type="PIRSF" id="PIRSF005719">
    <property type="entry name" value="SMC"/>
    <property type="match status" value="1"/>
</dbReference>
<dbReference type="SUPFAM" id="SSF75553">
    <property type="entry name" value="Smc hinge domain"/>
    <property type="match status" value="1"/>
</dbReference>
<dbReference type="InterPro" id="IPR028468">
    <property type="entry name" value="Smc1_ABC"/>
</dbReference>
<evidence type="ECO:0000256" key="11">
    <source>
        <dbReference type="SAM" id="Coils"/>
    </source>
</evidence>
<feature type="coiled-coil region" evidence="11">
    <location>
        <begin position="934"/>
        <end position="1048"/>
    </location>
</feature>
<dbReference type="EMBL" id="JAGFMF010011642">
    <property type="protein sequence ID" value="KAG8517951.1"/>
    <property type="molecule type" value="Genomic_DNA"/>
</dbReference>
<dbReference type="InterPro" id="IPR024704">
    <property type="entry name" value="SMC"/>
</dbReference>
<keyword evidence="5" id="KW-0547">Nucleotide-binding</keyword>
<dbReference type="InterPro" id="IPR036277">
    <property type="entry name" value="SMC_hinge_sf"/>
</dbReference>
<dbReference type="GO" id="GO:0007062">
    <property type="term" value="P:sister chromatid cohesion"/>
    <property type="evidence" value="ECO:0007669"/>
    <property type="project" value="InterPro"/>
</dbReference>
<dbReference type="PANTHER" id="PTHR18937">
    <property type="entry name" value="STRUCTURAL MAINTENANCE OF CHROMOSOMES SMC FAMILY MEMBER"/>
    <property type="match status" value="1"/>
</dbReference>
<keyword evidence="10" id="KW-0131">Cell cycle</keyword>
<evidence type="ECO:0000256" key="2">
    <source>
        <dbReference type="ARBA" id="ARBA00004286"/>
    </source>
</evidence>
<dbReference type="FunFam" id="1.20.1060.20:FF:000001">
    <property type="entry name" value="Structural maintenance of chromosomes 1A"/>
    <property type="match status" value="1"/>
</dbReference>
<accession>A0A8J6AEJ8</accession>
<evidence type="ECO:0000256" key="5">
    <source>
        <dbReference type="ARBA" id="ARBA00022741"/>
    </source>
</evidence>
<dbReference type="SUPFAM" id="SSF52540">
    <property type="entry name" value="P-loop containing nucleoside triphosphate hydrolases"/>
    <property type="match status" value="1"/>
</dbReference>
<organism evidence="14 15">
    <name type="scientific">Galemys pyrenaicus</name>
    <name type="common">Iberian desman</name>
    <name type="synonym">Pyrenean desman</name>
    <dbReference type="NCBI Taxonomy" id="202257"/>
    <lineage>
        <taxon>Eukaryota</taxon>
        <taxon>Metazoa</taxon>
        <taxon>Chordata</taxon>
        <taxon>Craniata</taxon>
        <taxon>Vertebrata</taxon>
        <taxon>Euteleostomi</taxon>
        <taxon>Mammalia</taxon>
        <taxon>Eutheria</taxon>
        <taxon>Laurasiatheria</taxon>
        <taxon>Eulipotyphla</taxon>
        <taxon>Talpidae</taxon>
        <taxon>Galemys</taxon>
    </lineage>
</organism>
<dbReference type="SMART" id="SM00968">
    <property type="entry name" value="SMC_hinge"/>
    <property type="match status" value="1"/>
</dbReference>
<comment type="caution">
    <text evidence="14">The sequence shown here is derived from an EMBL/GenBank/DDBJ whole genome shotgun (WGS) entry which is preliminary data.</text>
</comment>
<evidence type="ECO:0000256" key="4">
    <source>
        <dbReference type="ARBA" id="ARBA00022454"/>
    </source>
</evidence>
<evidence type="ECO:0000256" key="9">
    <source>
        <dbReference type="ARBA" id="ARBA00023254"/>
    </source>
</evidence>
<gene>
    <name evidence="14" type="ORF">J0S82_010995</name>
</gene>
<comment type="subcellular location">
    <subcellularLocation>
        <location evidence="2">Chromosome</location>
    </subcellularLocation>
    <subcellularLocation>
        <location evidence="1">Nucleus</location>
    </subcellularLocation>
</comment>
<dbReference type="PANTHER" id="PTHR18937:SF147">
    <property type="entry name" value="STRUCTURAL MAINTENANCE OF CHROMOSOMES PROTEIN 1B"/>
    <property type="match status" value="1"/>
</dbReference>
<feature type="compositionally biased region" description="Pro residues" evidence="12">
    <location>
        <begin position="22"/>
        <end position="33"/>
    </location>
</feature>
<evidence type="ECO:0000313" key="14">
    <source>
        <dbReference type="EMBL" id="KAG8517951.1"/>
    </source>
</evidence>
<evidence type="ECO:0000256" key="1">
    <source>
        <dbReference type="ARBA" id="ARBA00004123"/>
    </source>
</evidence>
<evidence type="ECO:0000256" key="3">
    <source>
        <dbReference type="ARBA" id="ARBA00005597"/>
    </source>
</evidence>
<dbReference type="Pfam" id="PF06470">
    <property type="entry name" value="SMC_hinge"/>
    <property type="match status" value="1"/>
</dbReference>
<evidence type="ECO:0000256" key="12">
    <source>
        <dbReference type="SAM" id="MobiDB-lite"/>
    </source>
</evidence>
<keyword evidence="15" id="KW-1185">Reference proteome</keyword>
<feature type="coiled-coil region" evidence="11">
    <location>
        <begin position="850"/>
        <end position="881"/>
    </location>
</feature>
<proteinExistence type="inferred from homology"/>
<dbReference type="Gene3D" id="3.30.70.1620">
    <property type="match status" value="1"/>
</dbReference>
<feature type="domain" description="SMC hinge" evidence="13">
    <location>
        <begin position="692"/>
        <end position="808"/>
    </location>
</feature>
<dbReference type="GO" id="GO:0005524">
    <property type="term" value="F:ATP binding"/>
    <property type="evidence" value="ECO:0007669"/>
    <property type="project" value="UniProtKB-KW"/>
</dbReference>
<keyword evidence="6" id="KW-0067">ATP-binding</keyword>
<dbReference type="Gene3D" id="1.10.287.1490">
    <property type="match status" value="1"/>
</dbReference>
<dbReference type="FunFam" id="3.30.70.1620:FF:000001">
    <property type="entry name" value="Structural maintenance of chromosomes 1B"/>
    <property type="match status" value="1"/>
</dbReference>
<dbReference type="InterPro" id="IPR010935">
    <property type="entry name" value="SMC_hinge"/>
</dbReference>